<dbReference type="eggNOG" id="ENOG50332VJ">
    <property type="taxonomic scope" value="Bacteria"/>
</dbReference>
<comment type="caution">
    <text evidence="2">The sequence shown here is derived from an EMBL/GenBank/DDBJ whole genome shotgun (WGS) entry which is preliminary data.</text>
</comment>
<keyword evidence="1" id="KW-1133">Transmembrane helix</keyword>
<dbReference type="AlphaFoldDB" id="L1MLM5"/>
<keyword evidence="1" id="KW-0812">Transmembrane</keyword>
<dbReference type="PATRIC" id="fig|1035195.3.peg.432"/>
<dbReference type="GeneID" id="84895877"/>
<keyword evidence="1" id="KW-0472">Membrane</keyword>
<gene>
    <name evidence="2" type="ORF">HMPREF9997_00478</name>
</gene>
<feature type="transmembrane region" description="Helical" evidence="1">
    <location>
        <begin position="106"/>
        <end position="128"/>
    </location>
</feature>
<name>L1MLM5_9CORY</name>
<evidence type="ECO:0000313" key="2">
    <source>
        <dbReference type="EMBL" id="EKX91816.1"/>
    </source>
</evidence>
<dbReference type="Proteomes" id="UP000010445">
    <property type="component" value="Unassembled WGS sequence"/>
</dbReference>
<reference evidence="2 3" key="1">
    <citation type="submission" date="2012-05" db="EMBL/GenBank/DDBJ databases">
        <authorList>
            <person name="Weinstock G."/>
            <person name="Sodergren E."/>
            <person name="Lobos E.A."/>
            <person name="Fulton L."/>
            <person name="Fulton R."/>
            <person name="Courtney L."/>
            <person name="Fronick C."/>
            <person name="O'Laughlin M."/>
            <person name="Godfrey J."/>
            <person name="Wilson R.M."/>
            <person name="Miner T."/>
            <person name="Farmer C."/>
            <person name="Delehaunty K."/>
            <person name="Cordes M."/>
            <person name="Minx P."/>
            <person name="Tomlinson C."/>
            <person name="Chen J."/>
            <person name="Wollam A."/>
            <person name="Pepin K.H."/>
            <person name="Bhonagiri V."/>
            <person name="Zhang X."/>
            <person name="Suruliraj S."/>
            <person name="Warren W."/>
            <person name="Mitreva M."/>
            <person name="Mardis E.R."/>
            <person name="Wilson R.K."/>
        </authorList>
    </citation>
    <scope>NUCLEOTIDE SEQUENCE [LARGE SCALE GENOMIC DNA]</scope>
    <source>
        <strain evidence="2 3">F0235</strain>
    </source>
</reference>
<accession>L1MLM5</accession>
<evidence type="ECO:0000313" key="3">
    <source>
        <dbReference type="Proteomes" id="UP000010445"/>
    </source>
</evidence>
<sequence length="168" mass="18125">MSNTNGLFTDGSDPYAPRANSIPLTDSDAYTAENGSIGDLVSDATAQMSSLVRAEVELAKAEIATEVKKGVWGGGLFGVAGIIALYSSFFFFFFVAEVLNIWLQRWAAFLIVFIIMLVLAGLFALFGWRKVKKIGMPKETIESVTELRQLIPGKGSKAIDAPDGGMYS</sequence>
<keyword evidence="3" id="KW-1185">Reference proteome</keyword>
<dbReference type="Pfam" id="PF07332">
    <property type="entry name" value="Phage_holin_3_6"/>
    <property type="match status" value="1"/>
</dbReference>
<dbReference type="HOGENOM" id="CLU_106273_2_1_11"/>
<proteinExistence type="predicted"/>
<evidence type="ECO:0000256" key="1">
    <source>
        <dbReference type="SAM" id="Phobius"/>
    </source>
</evidence>
<feature type="transmembrane region" description="Helical" evidence="1">
    <location>
        <begin position="70"/>
        <end position="94"/>
    </location>
</feature>
<organism evidence="2 3">
    <name type="scientific">Corynebacterium durum F0235</name>
    <dbReference type="NCBI Taxonomy" id="1035195"/>
    <lineage>
        <taxon>Bacteria</taxon>
        <taxon>Bacillati</taxon>
        <taxon>Actinomycetota</taxon>
        <taxon>Actinomycetes</taxon>
        <taxon>Mycobacteriales</taxon>
        <taxon>Corynebacteriaceae</taxon>
        <taxon>Corynebacterium</taxon>
    </lineage>
</organism>
<evidence type="ECO:0008006" key="4">
    <source>
        <dbReference type="Google" id="ProtNLM"/>
    </source>
</evidence>
<dbReference type="InterPro" id="IPR009937">
    <property type="entry name" value="Phage_holin_3_6"/>
</dbReference>
<dbReference type="OrthoDB" id="3828498at2"/>
<dbReference type="RefSeq" id="WP_006062729.1">
    <property type="nucleotide sequence ID" value="NZ_KB290827.1"/>
</dbReference>
<dbReference type="EMBL" id="AMEM01000009">
    <property type="protein sequence ID" value="EKX91816.1"/>
    <property type="molecule type" value="Genomic_DNA"/>
</dbReference>
<dbReference type="STRING" id="1035195.HMPREF9997_00478"/>
<protein>
    <recommendedName>
        <fullName evidence="4">Phage holin family protein</fullName>
    </recommendedName>
</protein>